<dbReference type="FunFam" id="3.40.50.720:FF:000033">
    <property type="entry name" value="Adenylyltransferase and sulfurtransferase MOCS3"/>
    <property type="match status" value="1"/>
</dbReference>
<name>A0A2S4ZYN5_9SPHI</name>
<dbReference type="InterPro" id="IPR036873">
    <property type="entry name" value="Rhodanese-like_dom_sf"/>
</dbReference>
<evidence type="ECO:0000256" key="8">
    <source>
        <dbReference type="ARBA" id="ARBA00066884"/>
    </source>
</evidence>
<dbReference type="EMBL" id="PQVF01000011">
    <property type="protein sequence ID" value="POY35461.1"/>
    <property type="molecule type" value="Genomic_DNA"/>
</dbReference>
<comment type="caution">
    <text evidence="14">The sequence shown here is derived from an EMBL/GenBank/DDBJ whole genome shotgun (WGS) entry which is preliminary data.</text>
</comment>
<dbReference type="InterPro" id="IPR001763">
    <property type="entry name" value="Rhodanese-like_dom"/>
</dbReference>
<gene>
    <name evidence="14" type="ORF">C3K47_15485</name>
</gene>
<comment type="function">
    <text evidence="6">Catalyzes the adenylation by ATP of the carboxyl group of the C-terminal glycine of sulfur carrier protein MoaD.</text>
</comment>
<comment type="similarity">
    <text evidence="1">Belongs to the HesA/MoeB/ThiF family.</text>
</comment>
<evidence type="ECO:0000256" key="2">
    <source>
        <dbReference type="ARBA" id="ARBA00022679"/>
    </source>
</evidence>
<dbReference type="GO" id="GO:0005524">
    <property type="term" value="F:ATP binding"/>
    <property type="evidence" value="ECO:0007669"/>
    <property type="project" value="UniProtKB-KW"/>
</dbReference>
<dbReference type="Pfam" id="PF00899">
    <property type="entry name" value="ThiF"/>
    <property type="match status" value="1"/>
</dbReference>
<dbReference type="GO" id="GO:0008146">
    <property type="term" value="F:sulfotransferase activity"/>
    <property type="evidence" value="ECO:0007669"/>
    <property type="project" value="TreeGrafter"/>
</dbReference>
<keyword evidence="15" id="KW-1185">Reference proteome</keyword>
<evidence type="ECO:0000256" key="7">
    <source>
        <dbReference type="ARBA" id="ARBA00063809"/>
    </source>
</evidence>
<dbReference type="SMART" id="SM00450">
    <property type="entry name" value="RHOD"/>
    <property type="match status" value="1"/>
</dbReference>
<dbReference type="InterPro" id="IPR035985">
    <property type="entry name" value="Ubiquitin-activating_enz"/>
</dbReference>
<accession>A0A2S4ZYN5</accession>
<evidence type="ECO:0000256" key="12">
    <source>
        <dbReference type="ARBA" id="ARBA00078531"/>
    </source>
</evidence>
<keyword evidence="4" id="KW-0067">ATP-binding</keyword>
<keyword evidence="3" id="KW-0547">Nucleotide-binding</keyword>
<dbReference type="AlphaFoldDB" id="A0A2S4ZYN5"/>
<comment type="subunit">
    <text evidence="7">Homodimer. Forms a stable heterotetrameric complex of 2 MoeB and 2 MoaD during adenylation of MoaD.</text>
</comment>
<evidence type="ECO:0000259" key="13">
    <source>
        <dbReference type="PROSITE" id="PS50206"/>
    </source>
</evidence>
<protein>
    <recommendedName>
        <fullName evidence="9">Molybdopterin-synthase adenylyltransferase</fullName>
        <ecNumber evidence="8">2.7.7.80</ecNumber>
    </recommendedName>
    <alternativeName>
        <fullName evidence="12">MoaD protein adenylase</fullName>
    </alternativeName>
    <alternativeName>
        <fullName evidence="10">Molybdopterin-converting factor subunit 1 adenylase</fullName>
    </alternativeName>
    <alternativeName>
        <fullName evidence="11">Sulfur carrier protein MoaD adenylyltransferase</fullName>
    </alternativeName>
</protein>
<evidence type="ECO:0000256" key="11">
    <source>
        <dbReference type="ARBA" id="ARBA00075328"/>
    </source>
</evidence>
<dbReference type="Gene3D" id="3.40.50.720">
    <property type="entry name" value="NAD(P)-binding Rossmann-like Domain"/>
    <property type="match status" value="1"/>
</dbReference>
<evidence type="ECO:0000256" key="3">
    <source>
        <dbReference type="ARBA" id="ARBA00022741"/>
    </source>
</evidence>
<dbReference type="SUPFAM" id="SSF69572">
    <property type="entry name" value="Activating enzymes of the ubiquitin-like proteins"/>
    <property type="match status" value="1"/>
</dbReference>
<dbReference type="PANTHER" id="PTHR10953:SF102">
    <property type="entry name" value="ADENYLYLTRANSFERASE AND SULFURTRANSFERASE MOCS3"/>
    <property type="match status" value="1"/>
</dbReference>
<feature type="domain" description="Rhodanese" evidence="13">
    <location>
        <begin position="275"/>
        <end position="363"/>
    </location>
</feature>
<evidence type="ECO:0000256" key="5">
    <source>
        <dbReference type="ARBA" id="ARBA00052218"/>
    </source>
</evidence>
<dbReference type="Proteomes" id="UP000236893">
    <property type="component" value="Unassembled WGS sequence"/>
</dbReference>
<evidence type="ECO:0000256" key="9">
    <source>
        <dbReference type="ARBA" id="ARBA00073635"/>
    </source>
</evidence>
<dbReference type="GO" id="GO:0008641">
    <property type="term" value="F:ubiquitin-like modifier activating enzyme activity"/>
    <property type="evidence" value="ECO:0007669"/>
    <property type="project" value="InterPro"/>
</dbReference>
<evidence type="ECO:0000256" key="6">
    <source>
        <dbReference type="ARBA" id="ARBA00055169"/>
    </source>
</evidence>
<proteinExistence type="inferred from homology"/>
<comment type="catalytic activity">
    <reaction evidence="5">
        <text>[molybdopterin-synthase sulfur-carrier protein]-C-terminal Gly-Gly + ATP + H(+) = [molybdopterin-synthase sulfur-carrier protein]-C-terminal Gly-Gly-AMP + diphosphate</text>
        <dbReference type="Rhea" id="RHEA:43616"/>
        <dbReference type="Rhea" id="RHEA-COMP:12159"/>
        <dbReference type="Rhea" id="RHEA-COMP:12202"/>
        <dbReference type="ChEBI" id="CHEBI:15378"/>
        <dbReference type="ChEBI" id="CHEBI:30616"/>
        <dbReference type="ChEBI" id="CHEBI:33019"/>
        <dbReference type="ChEBI" id="CHEBI:90618"/>
        <dbReference type="ChEBI" id="CHEBI:90778"/>
        <dbReference type="EC" id="2.7.7.80"/>
    </reaction>
</comment>
<evidence type="ECO:0000256" key="4">
    <source>
        <dbReference type="ARBA" id="ARBA00022840"/>
    </source>
</evidence>
<dbReference type="PANTHER" id="PTHR10953">
    <property type="entry name" value="UBIQUITIN-ACTIVATING ENZYME E1"/>
    <property type="match status" value="1"/>
</dbReference>
<dbReference type="InterPro" id="IPR000594">
    <property type="entry name" value="ThiF_NAD_FAD-bd"/>
</dbReference>
<dbReference type="GO" id="GO:0004792">
    <property type="term" value="F:thiosulfate-cyanide sulfurtransferase activity"/>
    <property type="evidence" value="ECO:0007669"/>
    <property type="project" value="TreeGrafter"/>
</dbReference>
<sequence length="365" mass="40745">MDFNKEKYNRQLLLIGFGEEAQQKLLNSSVLVVGAGGLGVPVLQYLTGMGVGKIGIIDKDLISESNLHRQVLYSVADVGKSKVQVATERLHALNPDVELLPFNDHLRVENALLLISLFDVVVDCTDNFQTRYLINDACVVLNKPFVYGAIHQYEGQISVFNYQASATYRCLFPSAPENGLVADCNANGVLGVLPGIVGCYQANEVVKILTGTGEVLFNKMLVINILDNSHLIFNFQAKKENQNITELKPDDYQSLCSSFILNNITPVELTERLVLEPGIQLVDVREEFELEICKIDRAVHIPLREITLRINELNSEQPVVLICHHGIRSRHAAEDLMSKGFSKVYNLTGGIDRWAREVDDSMQLY</sequence>
<evidence type="ECO:0000313" key="14">
    <source>
        <dbReference type="EMBL" id="POY35461.1"/>
    </source>
</evidence>
<evidence type="ECO:0000313" key="15">
    <source>
        <dbReference type="Proteomes" id="UP000236893"/>
    </source>
</evidence>
<organism evidence="14 15">
    <name type="scientific">Solitalea longa</name>
    <dbReference type="NCBI Taxonomy" id="2079460"/>
    <lineage>
        <taxon>Bacteria</taxon>
        <taxon>Pseudomonadati</taxon>
        <taxon>Bacteroidota</taxon>
        <taxon>Sphingobacteriia</taxon>
        <taxon>Sphingobacteriales</taxon>
        <taxon>Sphingobacteriaceae</taxon>
        <taxon>Solitalea</taxon>
    </lineage>
</organism>
<dbReference type="Gene3D" id="3.40.250.10">
    <property type="entry name" value="Rhodanese-like domain"/>
    <property type="match status" value="1"/>
</dbReference>
<dbReference type="PROSITE" id="PS50206">
    <property type="entry name" value="RHODANESE_3"/>
    <property type="match status" value="1"/>
</dbReference>
<evidence type="ECO:0000256" key="1">
    <source>
        <dbReference type="ARBA" id="ARBA00009919"/>
    </source>
</evidence>
<dbReference type="InterPro" id="IPR045886">
    <property type="entry name" value="ThiF/MoeB/HesA"/>
</dbReference>
<reference evidence="14 15" key="1">
    <citation type="submission" date="2018-01" db="EMBL/GenBank/DDBJ databases">
        <authorList>
            <person name="Gaut B.S."/>
            <person name="Morton B.R."/>
            <person name="Clegg M.T."/>
            <person name="Duvall M.R."/>
        </authorList>
    </citation>
    <scope>NUCLEOTIDE SEQUENCE [LARGE SCALE GENOMIC DNA]</scope>
    <source>
        <strain evidence="14 15">HR-AV</strain>
    </source>
</reference>
<dbReference type="EC" id="2.7.7.80" evidence="8"/>
<dbReference type="CDD" id="cd00757">
    <property type="entry name" value="ThiF_MoeB_HesA_family"/>
    <property type="match status" value="1"/>
</dbReference>
<keyword evidence="2" id="KW-0808">Transferase</keyword>
<dbReference type="OrthoDB" id="9804286at2"/>
<dbReference type="Pfam" id="PF00581">
    <property type="entry name" value="Rhodanese"/>
    <property type="match status" value="1"/>
</dbReference>
<evidence type="ECO:0000256" key="10">
    <source>
        <dbReference type="ARBA" id="ARBA00075110"/>
    </source>
</evidence>
<dbReference type="RefSeq" id="WP_103790066.1">
    <property type="nucleotide sequence ID" value="NZ_PQVF01000011.1"/>
</dbReference>
<dbReference type="GO" id="GO:0061605">
    <property type="term" value="F:molybdopterin-synthase adenylyltransferase activity"/>
    <property type="evidence" value="ECO:0007669"/>
    <property type="project" value="UniProtKB-EC"/>
</dbReference>
<dbReference type="GO" id="GO:0005829">
    <property type="term" value="C:cytosol"/>
    <property type="evidence" value="ECO:0007669"/>
    <property type="project" value="TreeGrafter"/>
</dbReference>